<keyword evidence="6 12" id="KW-0720">Serine protease</keyword>
<evidence type="ECO:0000256" key="14">
    <source>
        <dbReference type="SAM" id="SignalP"/>
    </source>
</evidence>
<dbReference type="InterPro" id="IPR002884">
    <property type="entry name" value="P_dom"/>
</dbReference>
<feature type="active site" description="Charge relay system" evidence="11 12">
    <location>
        <position position="343"/>
    </location>
</feature>
<dbReference type="FunFam" id="3.40.50.200:FF:000021">
    <property type="entry name" value="Proprotein convertase subtilisin/kexin type 5a"/>
    <property type="match status" value="1"/>
</dbReference>
<dbReference type="PROSITE" id="PS00137">
    <property type="entry name" value="SUBTILASE_HIS"/>
    <property type="match status" value="1"/>
</dbReference>
<proteinExistence type="inferred from homology"/>
<dbReference type="GO" id="GO:0005737">
    <property type="term" value="C:cytoplasm"/>
    <property type="evidence" value="ECO:0007669"/>
    <property type="project" value="UniProtKB-ARBA"/>
</dbReference>
<evidence type="ECO:0000256" key="9">
    <source>
        <dbReference type="ARBA" id="ARBA00023157"/>
    </source>
</evidence>
<evidence type="ECO:0000256" key="12">
    <source>
        <dbReference type="PROSITE-ProRule" id="PRU01240"/>
    </source>
</evidence>
<evidence type="ECO:0000256" key="2">
    <source>
        <dbReference type="ARBA" id="ARBA00022670"/>
    </source>
</evidence>
<evidence type="ECO:0000256" key="7">
    <source>
        <dbReference type="ARBA" id="ARBA00022837"/>
    </source>
</evidence>
<dbReference type="EMBL" id="OC317120">
    <property type="protein sequence ID" value="CAD7394998.1"/>
    <property type="molecule type" value="Genomic_DNA"/>
</dbReference>
<evidence type="ECO:0000256" key="3">
    <source>
        <dbReference type="ARBA" id="ARBA00022685"/>
    </source>
</evidence>
<feature type="active site" description="Charge relay system" evidence="11 12">
    <location>
        <position position="263"/>
    </location>
</feature>
<dbReference type="FunFam" id="2.60.120.260:FF:000006">
    <property type="entry name" value="Proprotein convertase subtilisin/kexin type 5"/>
    <property type="match status" value="1"/>
</dbReference>
<dbReference type="InterPro" id="IPR023827">
    <property type="entry name" value="Peptidase_S8_Asp-AS"/>
</dbReference>
<dbReference type="GO" id="GO:0016020">
    <property type="term" value="C:membrane"/>
    <property type="evidence" value="ECO:0007669"/>
    <property type="project" value="TreeGrafter"/>
</dbReference>
<dbReference type="InterPro" id="IPR034182">
    <property type="entry name" value="Kexin/furin"/>
</dbReference>
<evidence type="ECO:0000256" key="1">
    <source>
        <dbReference type="ARBA" id="ARBA00005325"/>
    </source>
</evidence>
<evidence type="ECO:0000256" key="8">
    <source>
        <dbReference type="ARBA" id="ARBA00023145"/>
    </source>
</evidence>
<keyword evidence="2 12" id="KW-0645">Protease</keyword>
<evidence type="ECO:0000256" key="4">
    <source>
        <dbReference type="ARBA" id="ARBA00022729"/>
    </source>
</evidence>
<dbReference type="SUPFAM" id="SSF52743">
    <property type="entry name" value="Subtilisin-like"/>
    <property type="match status" value="1"/>
</dbReference>
<dbReference type="Gene3D" id="2.60.120.260">
    <property type="entry name" value="Galactose-binding domain-like"/>
    <property type="match status" value="1"/>
</dbReference>
<dbReference type="Gene3D" id="3.40.50.200">
    <property type="entry name" value="Peptidase S8/S53 domain"/>
    <property type="match status" value="1"/>
</dbReference>
<evidence type="ECO:0000256" key="11">
    <source>
        <dbReference type="PIRSR" id="PIRSR615500-1"/>
    </source>
</evidence>
<feature type="signal peptide" evidence="14">
    <location>
        <begin position="1"/>
        <end position="28"/>
    </location>
</feature>
<dbReference type="PRINTS" id="PR00723">
    <property type="entry name" value="SUBTILISIN"/>
</dbReference>
<reference evidence="16" key="1">
    <citation type="submission" date="2020-11" db="EMBL/GenBank/DDBJ databases">
        <authorList>
            <person name="Tran Van P."/>
        </authorList>
    </citation>
    <scope>NUCLEOTIDE SEQUENCE</scope>
</reference>
<dbReference type="InterPro" id="IPR036852">
    <property type="entry name" value="Peptidase_S8/S53_dom_sf"/>
</dbReference>
<feature type="chain" id="PRO_5030990636" description="P/Homo B domain-containing protein" evidence="14">
    <location>
        <begin position="29"/>
        <end position="792"/>
    </location>
</feature>
<dbReference type="GO" id="GO:0016486">
    <property type="term" value="P:peptide hormone processing"/>
    <property type="evidence" value="ECO:0007669"/>
    <property type="project" value="TreeGrafter"/>
</dbReference>
<dbReference type="PROSITE" id="PS00136">
    <property type="entry name" value="SUBTILASE_ASP"/>
    <property type="match status" value="1"/>
</dbReference>
<name>A0A7R9GSZ1_TIMCR</name>
<keyword evidence="7" id="KW-0106">Calcium</keyword>
<evidence type="ECO:0000313" key="16">
    <source>
        <dbReference type="EMBL" id="CAD7394998.1"/>
    </source>
</evidence>
<dbReference type="PANTHER" id="PTHR42884">
    <property type="entry name" value="PROPROTEIN CONVERTASE SUBTILISIN/KEXIN-RELATED"/>
    <property type="match status" value="1"/>
</dbReference>
<dbReference type="CDD" id="cd04059">
    <property type="entry name" value="Peptidases_S8_Protein_convertases_Kexins_Furin-like"/>
    <property type="match status" value="1"/>
</dbReference>
<dbReference type="PROSITE" id="PS51892">
    <property type="entry name" value="SUBTILASE"/>
    <property type="match status" value="1"/>
</dbReference>
<dbReference type="GO" id="GO:0005615">
    <property type="term" value="C:extracellular space"/>
    <property type="evidence" value="ECO:0007669"/>
    <property type="project" value="TreeGrafter"/>
</dbReference>
<evidence type="ECO:0000256" key="13">
    <source>
        <dbReference type="SAM" id="MobiDB-lite"/>
    </source>
</evidence>
<dbReference type="PROSITE" id="PS51829">
    <property type="entry name" value="P_HOMO_B"/>
    <property type="match status" value="1"/>
</dbReference>
<dbReference type="AlphaFoldDB" id="A0A7R9GSZ1"/>
<keyword evidence="8" id="KW-0865">Zymogen</keyword>
<dbReference type="Gene3D" id="3.30.70.850">
    <property type="entry name" value="Peptidase S8, pro-domain"/>
    <property type="match status" value="2"/>
</dbReference>
<dbReference type="GO" id="GO:0004252">
    <property type="term" value="F:serine-type endopeptidase activity"/>
    <property type="evidence" value="ECO:0007669"/>
    <property type="project" value="UniProtKB-UniRule"/>
</dbReference>
<sequence length="792" mass="87467">MLRPRVRSYVTVSMVVLLLLPSSRPTEGHQGLETATEFTNEWVVRLEGGRQAAQILAQEMGYILLGQEKPAPIHPTEIRTSISPSSAIKLNTTSALANYATEVSVGVVVAAVDSRRVTSDRYIDWKRLVWCQRSRGLFVLGFPDTYRMVKNDHPPIHKRAHGYLSERLALDARVLWAEQQFIKQRTKRGIVPPIDRSIRREKRWDLSVPSRTNSYLFNDELWNEEWYLQDTRTRPDLPKLDLHVLPVYEQGITGRGVRVCVLDDGVEFRHEDLQHNYSTSDVHTSRAVLVEDSILPAGGRIRDAVVESLKDLCGTVDPEISYDVNDDDDDPTPRYDEAQTNAHGTRCAGEIAMAANNHKCGVGVAYNARIGGVRLLDGFVNDRVEGTALGYAYDKVDIYSASWGPNDDGKTVEGPGTLALEAIERGVKEGRGGKGAIFVWASGNGGSRGDNCDCDGYIGSIYTLSVGSASQQGQFPWYGERCAATMATTYSSGAYSDQMIATTDLKNTCTIKHTGTSASAPLAAGIIALALEVNSTAEDGEIKVRISRNAAGLWVNTRFGFGLMNAFGLVNAAANWTTVPPKAVCVIHSEPLDNTTLVHGVISTIQFHTEGCDVNYLEHVEIVVNVQYTFRGALEMQLTSASGTIVQLLSARSLDTSSSGFVDWKFMSVLTWAENPQGIWTLLIEDQVGLPTFQGQLGKFTLHLHGSKEMPAYLSQGPRKYNEDYNRVHKKTANVATTSPGNLEDFNNYDWKDIIGIPVALRGQDNRNSHISRKNKLYTFWPKTLALQENFG</sequence>
<dbReference type="InterPro" id="IPR000209">
    <property type="entry name" value="Peptidase_S8/S53_dom"/>
</dbReference>
<feature type="domain" description="P/Homo B" evidence="15">
    <location>
        <begin position="578"/>
        <end position="710"/>
    </location>
</feature>
<keyword evidence="3" id="KW-0165">Cleavage on pair of basic residues</keyword>
<comment type="similarity">
    <text evidence="1">Belongs to the peptidase S8 family. Furin subfamily.</text>
</comment>
<dbReference type="InterPro" id="IPR008979">
    <property type="entry name" value="Galactose-bd-like_sf"/>
</dbReference>
<dbReference type="SUPFAM" id="SSF49785">
    <property type="entry name" value="Galactose-binding domain-like"/>
    <property type="match status" value="1"/>
</dbReference>
<organism evidence="16">
    <name type="scientific">Timema cristinae</name>
    <name type="common">Walking stick</name>
    <dbReference type="NCBI Taxonomy" id="61476"/>
    <lineage>
        <taxon>Eukaryota</taxon>
        <taxon>Metazoa</taxon>
        <taxon>Ecdysozoa</taxon>
        <taxon>Arthropoda</taxon>
        <taxon>Hexapoda</taxon>
        <taxon>Insecta</taxon>
        <taxon>Pterygota</taxon>
        <taxon>Neoptera</taxon>
        <taxon>Polyneoptera</taxon>
        <taxon>Phasmatodea</taxon>
        <taxon>Timematodea</taxon>
        <taxon>Timematoidea</taxon>
        <taxon>Timematidae</taxon>
        <taxon>Timema</taxon>
    </lineage>
</organism>
<accession>A0A7R9GSZ1</accession>
<keyword evidence="10" id="KW-0325">Glycoprotein</keyword>
<dbReference type="InterPro" id="IPR015500">
    <property type="entry name" value="Peptidase_S8_subtilisin-rel"/>
</dbReference>
<evidence type="ECO:0000259" key="15">
    <source>
        <dbReference type="PROSITE" id="PS51829"/>
    </source>
</evidence>
<protein>
    <recommendedName>
        <fullName evidence="15">P/Homo B domain-containing protein</fullName>
    </recommendedName>
</protein>
<feature type="active site" description="Charge relay system" evidence="11 12">
    <location>
        <position position="517"/>
    </location>
</feature>
<dbReference type="InterPro" id="IPR038466">
    <property type="entry name" value="S8_pro-domain_sf"/>
</dbReference>
<dbReference type="InterPro" id="IPR022398">
    <property type="entry name" value="Peptidase_S8_His-AS"/>
</dbReference>
<dbReference type="PANTHER" id="PTHR42884:SF14">
    <property type="entry name" value="NEUROENDOCRINE CONVERTASE 1"/>
    <property type="match status" value="1"/>
</dbReference>
<dbReference type="InterPro" id="IPR023828">
    <property type="entry name" value="Peptidase_S8_Ser-AS"/>
</dbReference>
<dbReference type="GO" id="GO:0012505">
    <property type="term" value="C:endomembrane system"/>
    <property type="evidence" value="ECO:0007669"/>
    <property type="project" value="UniProtKB-ARBA"/>
</dbReference>
<keyword evidence="9" id="KW-1015">Disulfide bond</keyword>
<evidence type="ECO:0000256" key="6">
    <source>
        <dbReference type="ARBA" id="ARBA00022825"/>
    </source>
</evidence>
<keyword evidence="4 14" id="KW-0732">Signal</keyword>
<evidence type="ECO:0000256" key="5">
    <source>
        <dbReference type="ARBA" id="ARBA00022801"/>
    </source>
</evidence>
<dbReference type="GO" id="GO:0043005">
    <property type="term" value="C:neuron projection"/>
    <property type="evidence" value="ECO:0007669"/>
    <property type="project" value="TreeGrafter"/>
</dbReference>
<dbReference type="PROSITE" id="PS00138">
    <property type="entry name" value="SUBTILASE_SER"/>
    <property type="match status" value="1"/>
</dbReference>
<dbReference type="Pfam" id="PF00082">
    <property type="entry name" value="Peptidase_S8"/>
    <property type="match status" value="1"/>
</dbReference>
<evidence type="ECO:0000256" key="10">
    <source>
        <dbReference type="ARBA" id="ARBA00023180"/>
    </source>
</evidence>
<feature type="region of interest" description="Disordered" evidence="13">
    <location>
        <begin position="320"/>
        <end position="339"/>
    </location>
</feature>
<keyword evidence="5 12" id="KW-0378">Hydrolase</keyword>
<dbReference type="Pfam" id="PF01483">
    <property type="entry name" value="P_proprotein"/>
    <property type="match status" value="1"/>
</dbReference>
<gene>
    <name evidence="16" type="ORF">TCEB3V08_LOCUS2893</name>
</gene>